<keyword evidence="13 14" id="KW-0456">Lyase</keyword>
<dbReference type="SUPFAM" id="SSF55073">
    <property type="entry name" value="Nucleotide cyclase"/>
    <property type="match status" value="2"/>
</dbReference>
<gene>
    <name evidence="18" type="ORF">Zmor_004939</name>
</gene>
<dbReference type="EC" id="4.6.1.1" evidence="4"/>
<evidence type="ECO:0000256" key="12">
    <source>
        <dbReference type="ARBA" id="ARBA00023136"/>
    </source>
</evidence>
<dbReference type="GO" id="GO:0035556">
    <property type="term" value="P:intracellular signal transduction"/>
    <property type="evidence" value="ECO:0007669"/>
    <property type="project" value="InterPro"/>
</dbReference>
<dbReference type="Gene3D" id="3.30.70.1230">
    <property type="entry name" value="Nucleotide cyclase"/>
    <property type="match status" value="2"/>
</dbReference>
<keyword evidence="11" id="KW-0115">cAMP biosynthesis</keyword>
<evidence type="ECO:0000256" key="8">
    <source>
        <dbReference type="ARBA" id="ARBA00022840"/>
    </source>
</evidence>
<evidence type="ECO:0000256" key="11">
    <source>
        <dbReference type="ARBA" id="ARBA00022998"/>
    </source>
</evidence>
<evidence type="ECO:0000256" key="2">
    <source>
        <dbReference type="ARBA" id="ARBA00001946"/>
    </source>
</evidence>
<dbReference type="FunFam" id="3.30.70.1230:FF:000024">
    <property type="entry name" value="ACXA, isoform A"/>
    <property type="match status" value="1"/>
</dbReference>
<comment type="subcellular location">
    <subcellularLocation>
        <location evidence="3">Membrane</location>
        <topology evidence="3">Multi-pass membrane protein</topology>
    </subcellularLocation>
</comment>
<keyword evidence="10 16" id="KW-1133">Transmembrane helix</keyword>
<protein>
    <recommendedName>
        <fullName evidence="4">adenylate cyclase</fullName>
        <ecNumber evidence="4">4.6.1.1</ecNumber>
    </recommendedName>
</protein>
<evidence type="ECO:0000256" key="4">
    <source>
        <dbReference type="ARBA" id="ARBA00012201"/>
    </source>
</evidence>
<dbReference type="SMART" id="SM00044">
    <property type="entry name" value="CYCc"/>
    <property type="match status" value="2"/>
</dbReference>
<feature type="transmembrane region" description="Helical" evidence="16">
    <location>
        <begin position="206"/>
        <end position="227"/>
    </location>
</feature>
<evidence type="ECO:0000256" key="6">
    <source>
        <dbReference type="ARBA" id="ARBA00022723"/>
    </source>
</evidence>
<feature type="transmembrane region" description="Helical" evidence="16">
    <location>
        <begin position="178"/>
        <end position="200"/>
    </location>
</feature>
<dbReference type="GO" id="GO:0046872">
    <property type="term" value="F:metal ion binding"/>
    <property type="evidence" value="ECO:0007669"/>
    <property type="project" value="UniProtKB-KW"/>
</dbReference>
<feature type="transmembrane region" description="Helical" evidence="16">
    <location>
        <begin position="837"/>
        <end position="857"/>
    </location>
</feature>
<accession>A0AA38IV90</accession>
<dbReference type="GO" id="GO:0006171">
    <property type="term" value="P:cAMP biosynthetic process"/>
    <property type="evidence" value="ECO:0007669"/>
    <property type="project" value="UniProtKB-KW"/>
</dbReference>
<evidence type="ECO:0000259" key="17">
    <source>
        <dbReference type="PROSITE" id="PS50125"/>
    </source>
</evidence>
<dbReference type="PANTHER" id="PTHR45627:SF23">
    <property type="entry name" value="AT30656P-RELATED"/>
    <property type="match status" value="1"/>
</dbReference>
<feature type="transmembrane region" description="Helical" evidence="16">
    <location>
        <begin position="65"/>
        <end position="88"/>
    </location>
</feature>
<evidence type="ECO:0000256" key="9">
    <source>
        <dbReference type="ARBA" id="ARBA00022842"/>
    </source>
</evidence>
<evidence type="ECO:0000256" key="3">
    <source>
        <dbReference type="ARBA" id="ARBA00004141"/>
    </source>
</evidence>
<feature type="transmembrane region" description="Helical" evidence="16">
    <location>
        <begin position="864"/>
        <end position="883"/>
    </location>
</feature>
<evidence type="ECO:0000256" key="14">
    <source>
        <dbReference type="RuleBase" id="RU000405"/>
    </source>
</evidence>
<dbReference type="InterPro" id="IPR018297">
    <property type="entry name" value="A/G_cyclase_CS"/>
</dbReference>
<dbReference type="EMBL" id="JALNTZ010000002">
    <property type="protein sequence ID" value="KAJ3660492.1"/>
    <property type="molecule type" value="Genomic_DNA"/>
</dbReference>
<keyword evidence="12 16" id="KW-0472">Membrane</keyword>
<dbReference type="CDD" id="cd07302">
    <property type="entry name" value="CHD"/>
    <property type="match status" value="2"/>
</dbReference>
<reference evidence="18" key="1">
    <citation type="journal article" date="2023" name="G3 (Bethesda)">
        <title>Whole genome assemblies of Zophobas morio and Tenebrio molitor.</title>
        <authorList>
            <person name="Kaur S."/>
            <person name="Stinson S.A."/>
            <person name="diCenzo G.C."/>
        </authorList>
    </citation>
    <scope>NUCLEOTIDE SEQUENCE</scope>
    <source>
        <strain evidence="18">QUZm001</strain>
    </source>
</reference>
<feature type="domain" description="Guanylate cyclase" evidence="17">
    <location>
        <begin position="310"/>
        <end position="438"/>
    </location>
</feature>
<evidence type="ECO:0000256" key="1">
    <source>
        <dbReference type="ARBA" id="ARBA00001593"/>
    </source>
</evidence>
<organism evidence="18 19">
    <name type="scientific">Zophobas morio</name>
    <dbReference type="NCBI Taxonomy" id="2755281"/>
    <lineage>
        <taxon>Eukaryota</taxon>
        <taxon>Metazoa</taxon>
        <taxon>Ecdysozoa</taxon>
        <taxon>Arthropoda</taxon>
        <taxon>Hexapoda</taxon>
        <taxon>Insecta</taxon>
        <taxon>Pterygota</taxon>
        <taxon>Neoptera</taxon>
        <taxon>Endopterygota</taxon>
        <taxon>Coleoptera</taxon>
        <taxon>Polyphaga</taxon>
        <taxon>Cucujiformia</taxon>
        <taxon>Tenebrionidae</taxon>
        <taxon>Zophobas</taxon>
    </lineage>
</organism>
<feature type="transmembrane region" description="Helical" evidence="16">
    <location>
        <begin position="895"/>
        <end position="916"/>
    </location>
</feature>
<keyword evidence="6" id="KW-0479">Metal-binding</keyword>
<evidence type="ECO:0000256" key="16">
    <source>
        <dbReference type="SAM" id="Phobius"/>
    </source>
</evidence>
<keyword evidence="8" id="KW-0067">ATP-binding</keyword>
<dbReference type="Pfam" id="PF00211">
    <property type="entry name" value="Guanylate_cyc"/>
    <property type="match status" value="2"/>
</dbReference>
<dbReference type="InterPro" id="IPR001054">
    <property type="entry name" value="A/G_cyclase"/>
</dbReference>
<keyword evidence="5 16" id="KW-0812">Transmembrane</keyword>
<evidence type="ECO:0000256" key="10">
    <source>
        <dbReference type="ARBA" id="ARBA00022989"/>
    </source>
</evidence>
<dbReference type="GO" id="GO:0005886">
    <property type="term" value="C:plasma membrane"/>
    <property type="evidence" value="ECO:0007669"/>
    <property type="project" value="TreeGrafter"/>
</dbReference>
<keyword evidence="7" id="KW-0547">Nucleotide-binding</keyword>
<comment type="similarity">
    <text evidence="14">Belongs to the adenylyl cyclase class-4/guanylyl cyclase family.</text>
</comment>
<evidence type="ECO:0000313" key="18">
    <source>
        <dbReference type="EMBL" id="KAJ3660492.1"/>
    </source>
</evidence>
<feature type="transmembrane region" description="Helical" evidence="16">
    <location>
        <begin position="681"/>
        <end position="700"/>
    </location>
</feature>
<dbReference type="GO" id="GO:0005524">
    <property type="term" value="F:ATP binding"/>
    <property type="evidence" value="ECO:0007669"/>
    <property type="project" value="UniProtKB-KW"/>
</dbReference>
<comment type="caution">
    <text evidence="18">The sequence shown here is derived from an EMBL/GenBank/DDBJ whole genome shotgun (WGS) entry which is preliminary data.</text>
</comment>
<dbReference type="Proteomes" id="UP001168821">
    <property type="component" value="Unassembled WGS sequence"/>
</dbReference>
<evidence type="ECO:0000256" key="5">
    <source>
        <dbReference type="ARBA" id="ARBA00022692"/>
    </source>
</evidence>
<feature type="coiled-coil region" evidence="15">
    <location>
        <begin position="616"/>
        <end position="647"/>
    </location>
</feature>
<dbReference type="PANTHER" id="PTHR45627">
    <property type="entry name" value="ADENYLATE CYCLASE TYPE 1"/>
    <property type="match status" value="1"/>
</dbReference>
<keyword evidence="19" id="KW-1185">Reference proteome</keyword>
<evidence type="ECO:0000313" key="19">
    <source>
        <dbReference type="Proteomes" id="UP001168821"/>
    </source>
</evidence>
<feature type="transmembrane region" description="Helical" evidence="16">
    <location>
        <begin position="770"/>
        <end position="789"/>
    </location>
</feature>
<evidence type="ECO:0000256" key="7">
    <source>
        <dbReference type="ARBA" id="ARBA00022741"/>
    </source>
</evidence>
<dbReference type="GO" id="GO:0004016">
    <property type="term" value="F:adenylate cyclase activity"/>
    <property type="evidence" value="ECO:0007669"/>
    <property type="project" value="UniProtKB-EC"/>
</dbReference>
<feature type="transmembrane region" description="Helical" evidence="16">
    <location>
        <begin position="712"/>
        <end position="731"/>
    </location>
</feature>
<keyword evidence="9" id="KW-0460">Magnesium</keyword>
<comment type="catalytic activity">
    <reaction evidence="1">
        <text>ATP = 3',5'-cyclic AMP + diphosphate</text>
        <dbReference type="Rhea" id="RHEA:15389"/>
        <dbReference type="ChEBI" id="CHEBI:30616"/>
        <dbReference type="ChEBI" id="CHEBI:33019"/>
        <dbReference type="ChEBI" id="CHEBI:58165"/>
        <dbReference type="EC" id="4.6.1.1"/>
    </reaction>
</comment>
<feature type="transmembrane region" description="Helical" evidence="16">
    <location>
        <begin position="100"/>
        <end position="121"/>
    </location>
</feature>
<sequence>MDMDMDSPISEEFPEVKRKSTAAEILYQESNNERRWRLSYLKDQFESLELHKLFNRYIQRISHGYFSQFLSLQIILVTSHFIVLLAVVDDDDKIHVMPDLILYGIIILFSILLLVVTDIYVKAHPKLLRILAGTTFVVTFFMNAFIPFYNRNQKNLRPAYTPYLIISNYIFLNIHNDIVALVVGLFISIFHLVMLILVTYENVDTLYARIGSDAVFLLAINCLGMYFRYMNEIVIRRSFLDRRSCVESTHQLKFEEEQENNLMSSIIPQHIIVKVRQTMMEYISHYSKGSSMPKEKPFEDLYVEEHPNVTILFADIVNYTAMTTQLNVIDLLDILNEMFGRFDDASAQGNVLRIKFLGDCYYCVAGLPPDPAPHHADACVDLGLKMITIIADIRRRKNVNINMRIGIHSGKISSGIIGTIKWQYDIWSKDVDIANKMETEGIAGMVHITKATKQLLHKSYTMVPSTKIVNGERTYLIEPLPKKEPRANGAVPGIVENHVKQDEPDQNNNENQRRPTIYIKRINTAPNDLRASVSQAPSTRSFSLISNYQAQQDCDVSVENEKRKEFAGGKRHTFPNSNERRISGNPGMGVFQRRVSGNVRISTDRRLTGNDRKRRTAFMNNNIKRYKQRLEETNRELEETIENMLLSKFEQWFRATEMYPLLLVFKNWKAELDFIKTPDPLFKYYLLSEILILLLVYVLENLTLSKWSYPQWPFYVTLGLIIFVGLPLTWTHYMWTKYIAKFENDLPTNKIISLLYNASKFITNNCVMRIVIYTVVYVLFCLCVLSEWLDCYTFELADLNDTMFHKNLNFSAATKHSFLGLATGDNLSPEDHVHCVIPWHMTETFALAIIMSFLFLRMYMWLKLLYALLIAAVYSFCILNYSVTFYEESQTYNYALRPEASHVMGVLFMTLILHLVDRQTEYMNRIDHLWYKNLVEKEERANVIHKVNTVLLENILPIHVAELYLNVKRQSSDEVYHETYPNASVMFASITNFSVEEMGSGFLKIMSAIISEFDMVLVNNKYGRPIEKIKIAKWTYMAACGLAPGLGDTENIRRDRSDHVVISLLKLAVCLMQKLKQINAELMQDIKLRIGISHGFVAAGVVGSKKPLYDVWGDPVNMASRMDTLGVVDRIQVLEPTAEIIQSYGYKCVYRDKIKVKGREKDGPVPTYFVALDEDFNLIKL</sequence>
<keyword evidence="15" id="KW-0175">Coiled coil</keyword>
<dbReference type="AlphaFoldDB" id="A0AA38IV90"/>
<name>A0AA38IV90_9CUCU</name>
<dbReference type="PROSITE" id="PS50125">
    <property type="entry name" value="GUANYLATE_CYCLASE_2"/>
    <property type="match status" value="2"/>
</dbReference>
<feature type="domain" description="Guanylate cyclase" evidence="17">
    <location>
        <begin position="984"/>
        <end position="1123"/>
    </location>
</feature>
<proteinExistence type="inferred from homology"/>
<dbReference type="GO" id="GO:0007189">
    <property type="term" value="P:adenylate cyclase-activating G protein-coupled receptor signaling pathway"/>
    <property type="evidence" value="ECO:0007669"/>
    <property type="project" value="TreeGrafter"/>
</dbReference>
<dbReference type="InterPro" id="IPR029787">
    <property type="entry name" value="Nucleotide_cyclase"/>
</dbReference>
<feature type="transmembrane region" description="Helical" evidence="16">
    <location>
        <begin position="127"/>
        <end position="149"/>
    </location>
</feature>
<evidence type="ECO:0000256" key="15">
    <source>
        <dbReference type="SAM" id="Coils"/>
    </source>
</evidence>
<evidence type="ECO:0000256" key="13">
    <source>
        <dbReference type="ARBA" id="ARBA00023239"/>
    </source>
</evidence>
<comment type="cofactor">
    <cofactor evidence="2">
        <name>Mg(2+)</name>
        <dbReference type="ChEBI" id="CHEBI:18420"/>
    </cofactor>
</comment>
<dbReference type="PROSITE" id="PS00452">
    <property type="entry name" value="GUANYLATE_CYCLASE_1"/>
    <property type="match status" value="1"/>
</dbReference>